<feature type="signal peptide" evidence="2">
    <location>
        <begin position="1"/>
        <end position="24"/>
    </location>
</feature>
<dbReference type="Proteomes" id="UP000625711">
    <property type="component" value="Unassembled WGS sequence"/>
</dbReference>
<proteinExistence type="predicted"/>
<keyword evidence="1" id="KW-0812">Transmembrane</keyword>
<accession>A0A834M870</accession>
<dbReference type="OrthoDB" id="8193455at2759"/>
<dbReference type="EMBL" id="JAACXV010014320">
    <property type="protein sequence ID" value="KAF7268544.1"/>
    <property type="molecule type" value="Genomic_DNA"/>
</dbReference>
<evidence type="ECO:0000256" key="1">
    <source>
        <dbReference type="SAM" id="Phobius"/>
    </source>
</evidence>
<feature type="chain" id="PRO_5032854048" evidence="2">
    <location>
        <begin position="25"/>
        <end position="197"/>
    </location>
</feature>
<protein>
    <submittedName>
        <fullName evidence="3">Uncharacterized protein</fullName>
    </submittedName>
</protein>
<sequence>MNALYVTVSIPLLLVLAGFNHAHGLTTFGKSTPQNQPNTPFLLSQYGINHPIKMFNMKAFLSLLIFSSVVTFCCCVVKAKQCTLQTNCSLIKNTTCLRGACLCGDNHPPNNGECTAQLQGPNHICTKNEDCVDNADCFAIKDLKLTKDLSHLNLTPDLSICRCQEGYTEVGATCGGDINLSTLPVLLLAIALFKVFN</sequence>
<evidence type="ECO:0000313" key="4">
    <source>
        <dbReference type="Proteomes" id="UP000625711"/>
    </source>
</evidence>
<organism evidence="3 4">
    <name type="scientific">Rhynchophorus ferrugineus</name>
    <name type="common">Red palm weevil</name>
    <name type="synonym">Curculio ferrugineus</name>
    <dbReference type="NCBI Taxonomy" id="354439"/>
    <lineage>
        <taxon>Eukaryota</taxon>
        <taxon>Metazoa</taxon>
        <taxon>Ecdysozoa</taxon>
        <taxon>Arthropoda</taxon>
        <taxon>Hexapoda</taxon>
        <taxon>Insecta</taxon>
        <taxon>Pterygota</taxon>
        <taxon>Neoptera</taxon>
        <taxon>Endopterygota</taxon>
        <taxon>Coleoptera</taxon>
        <taxon>Polyphaga</taxon>
        <taxon>Cucujiformia</taxon>
        <taxon>Curculionidae</taxon>
        <taxon>Dryophthorinae</taxon>
        <taxon>Rhynchophorus</taxon>
    </lineage>
</organism>
<gene>
    <name evidence="3" type="ORF">GWI33_018416</name>
</gene>
<evidence type="ECO:0000313" key="3">
    <source>
        <dbReference type="EMBL" id="KAF7268544.1"/>
    </source>
</evidence>
<keyword evidence="1" id="KW-0472">Membrane</keyword>
<comment type="caution">
    <text evidence="3">The sequence shown here is derived from an EMBL/GenBank/DDBJ whole genome shotgun (WGS) entry which is preliminary data.</text>
</comment>
<dbReference type="AlphaFoldDB" id="A0A834M870"/>
<keyword evidence="4" id="KW-1185">Reference proteome</keyword>
<reference evidence="3" key="1">
    <citation type="submission" date="2020-08" db="EMBL/GenBank/DDBJ databases">
        <title>Genome sequencing and assembly of the red palm weevil Rhynchophorus ferrugineus.</title>
        <authorList>
            <person name="Dias G.B."/>
            <person name="Bergman C.M."/>
            <person name="Manee M."/>
        </authorList>
    </citation>
    <scope>NUCLEOTIDE SEQUENCE</scope>
    <source>
        <strain evidence="3">AA-2017</strain>
        <tissue evidence="3">Whole larva</tissue>
    </source>
</reference>
<name>A0A834M870_RHYFE</name>
<feature type="transmembrane region" description="Helical" evidence="1">
    <location>
        <begin position="59"/>
        <end position="77"/>
    </location>
</feature>
<keyword evidence="2" id="KW-0732">Signal</keyword>
<keyword evidence="1" id="KW-1133">Transmembrane helix</keyword>
<evidence type="ECO:0000256" key="2">
    <source>
        <dbReference type="SAM" id="SignalP"/>
    </source>
</evidence>